<name>A0ABV1WBA5_9ACTN</name>
<organism evidence="4 5">
    <name type="scientific">Streptomyces carpinensis</name>
    <dbReference type="NCBI Taxonomy" id="66369"/>
    <lineage>
        <taxon>Bacteria</taxon>
        <taxon>Bacillati</taxon>
        <taxon>Actinomycetota</taxon>
        <taxon>Actinomycetes</taxon>
        <taxon>Kitasatosporales</taxon>
        <taxon>Streptomycetaceae</taxon>
        <taxon>Streptomyces</taxon>
    </lineage>
</organism>
<dbReference type="InterPro" id="IPR011706">
    <property type="entry name" value="Cu-oxidase_C"/>
</dbReference>
<feature type="region of interest" description="Disordered" evidence="2">
    <location>
        <begin position="1"/>
        <end position="27"/>
    </location>
</feature>
<dbReference type="Gene3D" id="2.60.40.420">
    <property type="entry name" value="Cupredoxins - blue copper proteins"/>
    <property type="match status" value="1"/>
</dbReference>
<proteinExistence type="predicted"/>
<dbReference type="Proteomes" id="UP001458415">
    <property type="component" value="Unassembled WGS sequence"/>
</dbReference>
<comment type="caution">
    <text evidence="4">The sequence shown here is derived from an EMBL/GenBank/DDBJ whole genome shotgun (WGS) entry which is preliminary data.</text>
</comment>
<evidence type="ECO:0000313" key="4">
    <source>
        <dbReference type="EMBL" id="MER6981106.1"/>
    </source>
</evidence>
<dbReference type="RefSeq" id="WP_244217113.1">
    <property type="nucleotide sequence ID" value="NZ_MUBM01000083.1"/>
</dbReference>
<protein>
    <submittedName>
        <fullName evidence="4">Multicopper oxidase domain-containing protein</fullName>
    </submittedName>
</protein>
<keyword evidence="5" id="KW-1185">Reference proteome</keyword>
<gene>
    <name evidence="4" type="ORF">ABT317_30065</name>
</gene>
<sequence length="67" mass="7552">MIAARAMRASERIRRAPARRPADTVSLRPGESAEIITRFGGHLGRPLFHCHRAEHEDMGMMSDLRVV</sequence>
<evidence type="ECO:0000259" key="3">
    <source>
        <dbReference type="Pfam" id="PF07731"/>
    </source>
</evidence>
<feature type="domain" description="Plastocyanin-like" evidence="3">
    <location>
        <begin position="16"/>
        <end position="66"/>
    </location>
</feature>
<keyword evidence="1" id="KW-0479">Metal-binding</keyword>
<dbReference type="InterPro" id="IPR008972">
    <property type="entry name" value="Cupredoxin"/>
</dbReference>
<dbReference type="SUPFAM" id="SSF49503">
    <property type="entry name" value="Cupredoxins"/>
    <property type="match status" value="1"/>
</dbReference>
<dbReference type="InterPro" id="IPR002355">
    <property type="entry name" value="Cu_oxidase_Cu_BS"/>
</dbReference>
<evidence type="ECO:0000256" key="1">
    <source>
        <dbReference type="ARBA" id="ARBA00022723"/>
    </source>
</evidence>
<evidence type="ECO:0000313" key="5">
    <source>
        <dbReference type="Proteomes" id="UP001458415"/>
    </source>
</evidence>
<accession>A0ABV1WBA5</accession>
<reference evidence="4 5" key="1">
    <citation type="submission" date="2024-06" db="EMBL/GenBank/DDBJ databases">
        <title>The Natural Products Discovery Center: Release of the First 8490 Sequenced Strains for Exploring Actinobacteria Biosynthetic Diversity.</title>
        <authorList>
            <person name="Kalkreuter E."/>
            <person name="Kautsar S.A."/>
            <person name="Yang D."/>
            <person name="Bader C.D."/>
            <person name="Teijaro C.N."/>
            <person name="Fluegel L."/>
            <person name="Davis C.M."/>
            <person name="Simpson J.R."/>
            <person name="Lauterbach L."/>
            <person name="Steele A.D."/>
            <person name="Gui C."/>
            <person name="Meng S."/>
            <person name="Li G."/>
            <person name="Viehrig K."/>
            <person name="Ye F."/>
            <person name="Su P."/>
            <person name="Kiefer A.F."/>
            <person name="Nichols A."/>
            <person name="Cepeda A.J."/>
            <person name="Yan W."/>
            <person name="Fan B."/>
            <person name="Jiang Y."/>
            <person name="Adhikari A."/>
            <person name="Zheng C.-J."/>
            <person name="Schuster L."/>
            <person name="Cowan T.M."/>
            <person name="Smanski M.J."/>
            <person name="Chevrette M.G."/>
            <person name="De Carvalho L.P.S."/>
            <person name="Shen B."/>
        </authorList>
    </citation>
    <scope>NUCLEOTIDE SEQUENCE [LARGE SCALE GENOMIC DNA]</scope>
    <source>
        <strain evidence="4 5">NPDC000634</strain>
    </source>
</reference>
<dbReference type="EMBL" id="JBEPCU010000691">
    <property type="protein sequence ID" value="MER6981106.1"/>
    <property type="molecule type" value="Genomic_DNA"/>
</dbReference>
<dbReference type="PROSITE" id="PS00080">
    <property type="entry name" value="MULTICOPPER_OXIDASE2"/>
    <property type="match status" value="1"/>
</dbReference>
<dbReference type="Pfam" id="PF07731">
    <property type="entry name" value="Cu-oxidase_2"/>
    <property type="match status" value="1"/>
</dbReference>
<evidence type="ECO:0000256" key="2">
    <source>
        <dbReference type="SAM" id="MobiDB-lite"/>
    </source>
</evidence>